<gene>
    <name evidence="4" type="ORF">E6O51_18315</name>
</gene>
<evidence type="ECO:0000259" key="3">
    <source>
        <dbReference type="Pfam" id="PF21934"/>
    </source>
</evidence>
<feature type="compositionally biased region" description="Low complexity" evidence="1">
    <location>
        <begin position="123"/>
        <end position="153"/>
    </location>
</feature>
<dbReference type="Gene3D" id="2.60.200.20">
    <property type="match status" value="1"/>
</dbReference>
<feature type="transmembrane region" description="Helical" evidence="2">
    <location>
        <begin position="164"/>
        <end position="186"/>
    </location>
</feature>
<evidence type="ECO:0000256" key="2">
    <source>
        <dbReference type="SAM" id="Phobius"/>
    </source>
</evidence>
<comment type="caution">
    <text evidence="4">The sequence shown here is derived from an EMBL/GenBank/DDBJ whole genome shotgun (WGS) entry which is preliminary data.</text>
</comment>
<dbReference type="EMBL" id="SSOD01000018">
    <property type="protein sequence ID" value="THF57252.1"/>
    <property type="molecule type" value="Genomic_DNA"/>
</dbReference>
<dbReference type="InterPro" id="IPR012843">
    <property type="entry name" value="YscD"/>
</dbReference>
<dbReference type="Pfam" id="PF21934">
    <property type="entry name" value="Yop-YscD_ppl_3rd"/>
    <property type="match status" value="1"/>
</dbReference>
<organism evidence="4 5">
    <name type="scientific">Pseudothauera rhizosphaerae</name>
    <dbReference type="NCBI Taxonomy" id="2565932"/>
    <lineage>
        <taxon>Bacteria</taxon>
        <taxon>Pseudomonadati</taxon>
        <taxon>Pseudomonadota</taxon>
        <taxon>Betaproteobacteria</taxon>
        <taxon>Rhodocyclales</taxon>
        <taxon>Zoogloeaceae</taxon>
        <taxon>Pseudothauera</taxon>
    </lineage>
</organism>
<dbReference type="RefSeq" id="WP_136386457.1">
    <property type="nucleotide sequence ID" value="NZ_SSOD01000018.1"/>
</dbReference>
<keyword evidence="2" id="KW-0472">Membrane</keyword>
<feature type="domain" description="YscD-like Bon-like" evidence="3">
    <location>
        <begin position="331"/>
        <end position="388"/>
    </location>
</feature>
<dbReference type="NCBIfam" id="TIGR02500">
    <property type="entry name" value="type_III_yscD"/>
    <property type="match status" value="1"/>
</dbReference>
<dbReference type="InterPro" id="IPR053946">
    <property type="entry name" value="YscD_ppl_3rd"/>
</dbReference>
<accession>A0A4S4ADS8</accession>
<evidence type="ECO:0000256" key="1">
    <source>
        <dbReference type="SAM" id="MobiDB-lite"/>
    </source>
</evidence>
<feature type="region of interest" description="Disordered" evidence="1">
    <location>
        <begin position="117"/>
        <end position="153"/>
    </location>
</feature>
<reference evidence="4 5" key="1">
    <citation type="submission" date="2019-04" db="EMBL/GenBank/DDBJ databases">
        <title>Azoarcus rhizosphaerae sp. nov. isolated from rhizosphere of Ficus religiosa.</title>
        <authorList>
            <person name="Lin S.-Y."/>
            <person name="Hameed A."/>
            <person name="Hsu Y.-H."/>
            <person name="Young C.-C."/>
        </authorList>
    </citation>
    <scope>NUCLEOTIDE SEQUENCE [LARGE SCALE GENOMIC DNA]</scope>
    <source>
        <strain evidence="4 5">CC-YHH848</strain>
    </source>
</reference>
<protein>
    <submittedName>
        <fullName evidence="4">EscD/YscD/HrpQ family type III secretion system inner membrane ring protein</fullName>
    </submittedName>
</protein>
<evidence type="ECO:0000313" key="4">
    <source>
        <dbReference type="EMBL" id="THF57252.1"/>
    </source>
</evidence>
<keyword evidence="5" id="KW-1185">Reference proteome</keyword>
<proteinExistence type="predicted"/>
<keyword evidence="2" id="KW-0812">Transmembrane</keyword>
<evidence type="ECO:0000313" key="5">
    <source>
        <dbReference type="Proteomes" id="UP000307956"/>
    </source>
</evidence>
<dbReference type="AlphaFoldDB" id="A0A4S4ADS8"/>
<name>A0A4S4ADS8_9RHOO</name>
<keyword evidence="2" id="KW-1133">Transmembrane helix</keyword>
<dbReference type="Proteomes" id="UP000307956">
    <property type="component" value="Unassembled WGS sequence"/>
</dbReference>
<sequence length="427" mass="45295">MSGGLEFRVFTGGQAGCRLPLKPGLYRAGAGPACDILLERYPQGQIAFVLYVGHQEVALEAVDGELSLGGQPAQGLRPLTPGQVFALGERLFAVDHPGEAWPENPVVTIAETPAETVDEARQETPGAAPADATPAAPQEPAAEPAPAPVAITPSDAPRRHLPFWALWLGGTALFLGVGILVLFLSLRPAPAPDRPDPGRIALALEQLIAATRGHAELRLEPQPGGRLKLAGYVATREQKAELARAARAIAPSLLLQVSADEDMEGLVRDTLARFDGEGIEFAGLRFGELTLQGHVAAAALRDRVGETLFDDVPGLRLIHANVSAADDALVTMRDLLAEAGLDGHIAGRLDGNRLVVGGSPSDAERRTWNDIRRRLAARFGAALEIVENFRTVSPQRNDVVLAVRGKVPYVVLANGDKEGRSTEDLPQ</sequence>